<evidence type="ECO:0000259" key="8">
    <source>
        <dbReference type="PROSITE" id="PS51278"/>
    </source>
</evidence>
<dbReference type="eggNOG" id="COG0367">
    <property type="taxonomic scope" value="Bacteria"/>
</dbReference>
<dbReference type="Gene3D" id="3.40.50.620">
    <property type="entry name" value="HUPs"/>
    <property type="match status" value="2"/>
</dbReference>
<dbReference type="EC" id="6.3.5.4" evidence="3"/>
<dbReference type="HOGENOM" id="CLU_031685_0_0_0"/>
<evidence type="ECO:0000256" key="3">
    <source>
        <dbReference type="ARBA" id="ARBA00012737"/>
    </source>
</evidence>
<accession>C1F5P2</accession>
<dbReference type="GO" id="GO:0005524">
    <property type="term" value="F:ATP binding"/>
    <property type="evidence" value="ECO:0007669"/>
    <property type="project" value="UniProtKB-KW"/>
</dbReference>
<dbReference type="SUPFAM" id="SSF52402">
    <property type="entry name" value="Adenine nucleotide alpha hydrolases-like"/>
    <property type="match status" value="1"/>
</dbReference>
<feature type="domain" description="Glutamine amidotransferase type-2" evidence="8">
    <location>
        <begin position="1"/>
        <end position="207"/>
    </location>
</feature>
<evidence type="ECO:0000256" key="2">
    <source>
        <dbReference type="ARBA" id="ARBA00005752"/>
    </source>
</evidence>
<dbReference type="SUPFAM" id="SSF56235">
    <property type="entry name" value="N-terminal nucleophile aminohydrolases (Ntn hydrolases)"/>
    <property type="match status" value="1"/>
</dbReference>
<keyword evidence="10" id="KW-1185">Reference proteome</keyword>
<comment type="catalytic activity">
    <reaction evidence="6">
        <text>L-aspartate + L-glutamine + ATP + H2O = L-asparagine + L-glutamate + AMP + diphosphate + H(+)</text>
        <dbReference type="Rhea" id="RHEA:12228"/>
        <dbReference type="ChEBI" id="CHEBI:15377"/>
        <dbReference type="ChEBI" id="CHEBI:15378"/>
        <dbReference type="ChEBI" id="CHEBI:29985"/>
        <dbReference type="ChEBI" id="CHEBI:29991"/>
        <dbReference type="ChEBI" id="CHEBI:30616"/>
        <dbReference type="ChEBI" id="CHEBI:33019"/>
        <dbReference type="ChEBI" id="CHEBI:58048"/>
        <dbReference type="ChEBI" id="CHEBI:58359"/>
        <dbReference type="ChEBI" id="CHEBI:456215"/>
        <dbReference type="EC" id="6.3.5.4"/>
    </reaction>
</comment>
<dbReference type="InterPro" id="IPR029055">
    <property type="entry name" value="Ntn_hydrolases_N"/>
</dbReference>
<dbReference type="EMBL" id="CP001472">
    <property type="protein sequence ID" value="ACO32390.1"/>
    <property type="molecule type" value="Genomic_DNA"/>
</dbReference>
<dbReference type="GO" id="GO:0005829">
    <property type="term" value="C:cytosol"/>
    <property type="evidence" value="ECO:0007669"/>
    <property type="project" value="TreeGrafter"/>
</dbReference>
<dbReference type="InterPro" id="IPR001962">
    <property type="entry name" value="Asn_synthase"/>
</dbReference>
<reference evidence="9 10" key="1">
    <citation type="journal article" date="2009" name="Appl. Environ. Microbiol.">
        <title>Three genomes from the phylum Acidobacteria provide insight into the lifestyles of these microorganisms in soils.</title>
        <authorList>
            <person name="Ward N.L."/>
            <person name="Challacombe J.F."/>
            <person name="Janssen P.H."/>
            <person name="Henrissat B."/>
            <person name="Coutinho P.M."/>
            <person name="Wu M."/>
            <person name="Xie G."/>
            <person name="Haft D.H."/>
            <person name="Sait M."/>
            <person name="Badger J."/>
            <person name="Barabote R.D."/>
            <person name="Bradley B."/>
            <person name="Brettin T.S."/>
            <person name="Brinkac L.M."/>
            <person name="Bruce D."/>
            <person name="Creasy T."/>
            <person name="Daugherty S.C."/>
            <person name="Davidsen T.M."/>
            <person name="DeBoy R.T."/>
            <person name="Detter J.C."/>
            <person name="Dodson R.J."/>
            <person name="Durkin A.S."/>
            <person name="Ganapathy A."/>
            <person name="Gwinn-Giglio M."/>
            <person name="Han C.S."/>
            <person name="Khouri H."/>
            <person name="Kiss H."/>
            <person name="Kothari S.P."/>
            <person name="Madupu R."/>
            <person name="Nelson K.E."/>
            <person name="Nelson W.C."/>
            <person name="Paulsen I."/>
            <person name="Penn K."/>
            <person name="Ren Q."/>
            <person name="Rosovitz M.J."/>
            <person name="Selengut J.D."/>
            <person name="Shrivastava S."/>
            <person name="Sullivan S.A."/>
            <person name="Tapia R."/>
            <person name="Thompson L.S."/>
            <person name="Watkins K.L."/>
            <person name="Yang Q."/>
            <person name="Yu C."/>
            <person name="Zafar N."/>
            <person name="Zhou L."/>
            <person name="Kuske C.R."/>
        </authorList>
    </citation>
    <scope>NUCLEOTIDE SEQUENCE [LARGE SCALE GENOMIC DNA]</scope>
    <source>
        <strain evidence="10">ATCC 51196 / DSM 11244 / BCRC 80197 / JCM 7670 / NBRC 15755 / NCIMB 13165 / 161</strain>
    </source>
</reference>
<evidence type="ECO:0000256" key="4">
    <source>
        <dbReference type="ARBA" id="ARBA00022741"/>
    </source>
</evidence>
<evidence type="ECO:0000256" key="6">
    <source>
        <dbReference type="ARBA" id="ARBA00048741"/>
    </source>
</evidence>
<dbReference type="InterPro" id="IPR006426">
    <property type="entry name" value="Asn_synth_AEB"/>
</dbReference>
<evidence type="ECO:0000256" key="5">
    <source>
        <dbReference type="ARBA" id="ARBA00022840"/>
    </source>
</evidence>
<dbReference type="RefSeq" id="WP_015898264.1">
    <property type="nucleotide sequence ID" value="NC_012483.1"/>
</dbReference>
<evidence type="ECO:0000313" key="10">
    <source>
        <dbReference type="Proteomes" id="UP000002207"/>
    </source>
</evidence>
<dbReference type="InParanoid" id="C1F5P2"/>
<dbReference type="InterPro" id="IPR014729">
    <property type="entry name" value="Rossmann-like_a/b/a_fold"/>
</dbReference>
<dbReference type="GO" id="GO:0004066">
    <property type="term" value="F:asparagine synthase (glutamine-hydrolyzing) activity"/>
    <property type="evidence" value="ECO:0007669"/>
    <property type="project" value="UniProtKB-EC"/>
</dbReference>
<dbReference type="STRING" id="240015.ACP_3222"/>
<gene>
    <name evidence="9" type="ordered locus">ACP_3222</name>
</gene>
<keyword evidence="5 7" id="KW-0067">ATP-binding</keyword>
<dbReference type="OrthoDB" id="9763290at2"/>
<organism evidence="9 10">
    <name type="scientific">Acidobacterium capsulatum (strain ATCC 51196 / DSM 11244 / BCRC 80197 / JCM 7670 / NBRC 15755 / NCIMB 13165 / 161)</name>
    <dbReference type="NCBI Taxonomy" id="240015"/>
    <lineage>
        <taxon>Bacteria</taxon>
        <taxon>Pseudomonadati</taxon>
        <taxon>Acidobacteriota</taxon>
        <taxon>Terriglobia</taxon>
        <taxon>Terriglobales</taxon>
        <taxon>Acidobacteriaceae</taxon>
        <taxon>Acidobacterium</taxon>
    </lineage>
</organism>
<dbReference type="Pfam" id="PF13537">
    <property type="entry name" value="GATase_7"/>
    <property type="match status" value="1"/>
</dbReference>
<comment type="similarity">
    <text evidence="2">Belongs to the asparagine synthetase family.</text>
</comment>
<dbReference type="InterPro" id="IPR017932">
    <property type="entry name" value="GATase_2_dom"/>
</dbReference>
<name>C1F5P2_ACIC5</name>
<dbReference type="GO" id="GO:0006529">
    <property type="term" value="P:asparagine biosynthetic process"/>
    <property type="evidence" value="ECO:0007669"/>
    <property type="project" value="InterPro"/>
</dbReference>
<dbReference type="Proteomes" id="UP000002207">
    <property type="component" value="Chromosome"/>
</dbReference>
<dbReference type="PANTHER" id="PTHR43284:SF1">
    <property type="entry name" value="ASPARAGINE SYNTHETASE"/>
    <property type="match status" value="1"/>
</dbReference>
<protein>
    <recommendedName>
        <fullName evidence="3">asparagine synthase (glutamine-hydrolyzing)</fullName>
        <ecNumber evidence="3">6.3.5.4</ecNumber>
    </recommendedName>
</protein>
<keyword evidence="4 7" id="KW-0547">Nucleotide-binding</keyword>
<feature type="binding site" evidence="7">
    <location>
        <position position="96"/>
    </location>
    <ligand>
        <name>L-glutamine</name>
        <dbReference type="ChEBI" id="CHEBI:58359"/>
    </ligand>
</feature>
<dbReference type="InterPro" id="IPR051786">
    <property type="entry name" value="ASN_synthetase/amidase"/>
</dbReference>
<dbReference type="Gene3D" id="3.60.20.10">
    <property type="entry name" value="Glutamine Phosphoribosylpyrophosphate, subunit 1, domain 1"/>
    <property type="match status" value="1"/>
</dbReference>
<sequence>MSILFGIHAADGSPASEAMLHDWAISTARYATGPGTSYVKTGLGMAWQPYGSHPRFSLESGPVRDEFQNVLTFDGRLDNSRELAEDLGLHVASTSDSQIALTAFAHWGPSSFRRFTGDWAVAVWSECTNTIYLARDHAGTRTLYYRAKANELRWATYLDTFFSSTESPTLSEPYIAAYLAGQQIGELTPYQGIFAVPPGCSLAIRSGAIRVERHWSPLGESELAYSSEEEYDEHFLMLFRQAIERRTEDAPHVLAELSGGMDSTAIVCMSDHCQRKVDASAPLLDTVSYFDDEEPSLDERRYFSHTETYRGKVGVHLDMSFSQKTFLPHDATRGRYLLPGADSLSIRREEQFHERVWRSDFRAILSGIGGDELLGGVPDRYPELASYLVEGAWASLLKQSLAWSLVNRDPIVETLLRTVGRTARLYCQNPRAATPPPWLAHRTSGLRANSVRTPFRCQDLVQYTPRQLENARTWTAVMGTLPHSYPRILARPEYRYPYLDKDLVNFLLRVPASQLLRPGRRRFMMRRALVGIVPDEILERKRKAFQVTGPLRVLQRRQSEIESLFRDCRLAQQGFIEMDPFAAELKRCCNGQPSDWQAILRTIALEIWSRSGESIKTEEISEPNLAR</sequence>
<dbReference type="Pfam" id="PF00733">
    <property type="entry name" value="Asn_synthase"/>
    <property type="match status" value="1"/>
</dbReference>
<dbReference type="KEGG" id="aca:ACP_3222"/>
<comment type="pathway">
    <text evidence="1">Amino-acid biosynthesis; L-asparagine biosynthesis; L-asparagine from L-aspartate (L-Gln route): step 1/1.</text>
</comment>
<dbReference type="AlphaFoldDB" id="C1F5P2"/>
<evidence type="ECO:0000313" key="9">
    <source>
        <dbReference type="EMBL" id="ACO32390.1"/>
    </source>
</evidence>
<dbReference type="PROSITE" id="PS51278">
    <property type="entry name" value="GATASE_TYPE_2"/>
    <property type="match status" value="1"/>
</dbReference>
<evidence type="ECO:0000256" key="7">
    <source>
        <dbReference type="PIRSR" id="PIRSR001589-2"/>
    </source>
</evidence>
<dbReference type="PIRSF" id="PIRSF001589">
    <property type="entry name" value="Asn_synthetase_glu-h"/>
    <property type="match status" value="1"/>
</dbReference>
<dbReference type="PANTHER" id="PTHR43284">
    <property type="entry name" value="ASPARAGINE SYNTHETASE (GLUTAMINE-HYDROLYZING)"/>
    <property type="match status" value="1"/>
</dbReference>
<proteinExistence type="inferred from homology"/>
<evidence type="ECO:0000256" key="1">
    <source>
        <dbReference type="ARBA" id="ARBA00005187"/>
    </source>
</evidence>